<organism evidence="2 3">
    <name type="scientific">Tistrella mobilis</name>
    <dbReference type="NCBI Taxonomy" id="171437"/>
    <lineage>
        <taxon>Bacteria</taxon>
        <taxon>Pseudomonadati</taxon>
        <taxon>Pseudomonadota</taxon>
        <taxon>Alphaproteobacteria</taxon>
        <taxon>Geminicoccales</taxon>
        <taxon>Geminicoccaceae</taxon>
        <taxon>Tistrella</taxon>
    </lineage>
</organism>
<name>A0A3B9IMA2_9PROT</name>
<dbReference type="Pfam" id="PF00873">
    <property type="entry name" value="ACR_tran"/>
    <property type="match status" value="1"/>
</dbReference>
<evidence type="ECO:0000313" key="3">
    <source>
        <dbReference type="Proteomes" id="UP000257706"/>
    </source>
</evidence>
<gene>
    <name evidence="2" type="ORF">DCK97_15680</name>
</gene>
<evidence type="ECO:0008006" key="4">
    <source>
        <dbReference type="Google" id="ProtNLM"/>
    </source>
</evidence>
<sequence length="66" mass="7109">ATGAGAGGRRELGWVIVGGMTFGTFVSLFVIPAVYTLISRKRRKVLVDPPPPDALLQQRLKDRTAS</sequence>
<dbReference type="AlphaFoldDB" id="A0A3B9IMA2"/>
<dbReference type="GO" id="GO:0022857">
    <property type="term" value="F:transmembrane transporter activity"/>
    <property type="evidence" value="ECO:0007669"/>
    <property type="project" value="InterPro"/>
</dbReference>
<dbReference type="GO" id="GO:0016020">
    <property type="term" value="C:membrane"/>
    <property type="evidence" value="ECO:0007669"/>
    <property type="project" value="InterPro"/>
</dbReference>
<dbReference type="InterPro" id="IPR001036">
    <property type="entry name" value="Acrflvin-R"/>
</dbReference>
<accession>A0A3B9IMA2</accession>
<dbReference type="SUPFAM" id="SSF82866">
    <property type="entry name" value="Multidrug efflux transporter AcrB transmembrane domain"/>
    <property type="match status" value="1"/>
</dbReference>
<keyword evidence="1" id="KW-0812">Transmembrane</keyword>
<feature type="non-terminal residue" evidence="2">
    <location>
        <position position="1"/>
    </location>
</feature>
<dbReference type="Gene3D" id="1.20.1640.10">
    <property type="entry name" value="Multidrug efflux transporter AcrB transmembrane domain"/>
    <property type="match status" value="1"/>
</dbReference>
<reference evidence="2 3" key="1">
    <citation type="journal article" date="2018" name="Nat. Biotechnol.">
        <title>A standardized bacterial taxonomy based on genome phylogeny substantially revises the tree of life.</title>
        <authorList>
            <person name="Parks D.H."/>
            <person name="Chuvochina M."/>
            <person name="Waite D.W."/>
            <person name="Rinke C."/>
            <person name="Skarshewski A."/>
            <person name="Chaumeil P.A."/>
            <person name="Hugenholtz P."/>
        </authorList>
    </citation>
    <scope>NUCLEOTIDE SEQUENCE [LARGE SCALE GENOMIC DNA]</scope>
    <source>
        <strain evidence="2">UBA8739</strain>
    </source>
</reference>
<evidence type="ECO:0000313" key="2">
    <source>
        <dbReference type="EMBL" id="HAE48856.1"/>
    </source>
</evidence>
<keyword evidence="1" id="KW-0472">Membrane</keyword>
<dbReference type="EMBL" id="DMAI01000250">
    <property type="protein sequence ID" value="HAE48856.1"/>
    <property type="molecule type" value="Genomic_DNA"/>
</dbReference>
<protein>
    <recommendedName>
        <fullName evidence="4">Efflux RND transporter permease subunit</fullName>
    </recommendedName>
</protein>
<proteinExistence type="predicted"/>
<dbReference type="Proteomes" id="UP000257706">
    <property type="component" value="Unassembled WGS sequence"/>
</dbReference>
<evidence type="ECO:0000256" key="1">
    <source>
        <dbReference type="SAM" id="Phobius"/>
    </source>
</evidence>
<keyword evidence="1" id="KW-1133">Transmembrane helix</keyword>
<feature type="transmembrane region" description="Helical" evidence="1">
    <location>
        <begin position="12"/>
        <end position="38"/>
    </location>
</feature>
<comment type="caution">
    <text evidence="2">The sequence shown here is derived from an EMBL/GenBank/DDBJ whole genome shotgun (WGS) entry which is preliminary data.</text>
</comment>